<accession>A0A562S1X1</accession>
<keyword evidence="2" id="KW-1185">Reference proteome</keyword>
<dbReference type="OrthoDB" id="9801625at2"/>
<evidence type="ECO:0000313" key="2">
    <source>
        <dbReference type="Proteomes" id="UP000318307"/>
    </source>
</evidence>
<sequence>MRIGVKFCGGCHPVVDRVAIAAEVIKVLEPLAAIVPYGDAEADLVLVFVGCPAACPDVRGIADEKLRYIGSYEDADLFLRAMKNLSPDPESGR</sequence>
<name>A0A562S1X1_9BACT</name>
<gene>
    <name evidence="1" type="ORF">LZ24_00762</name>
</gene>
<proteinExistence type="predicted"/>
<comment type="caution">
    <text evidence="1">The sequence shown here is derived from an EMBL/GenBank/DDBJ whole genome shotgun (WGS) entry which is preliminary data.</text>
</comment>
<dbReference type="RefSeq" id="WP_144682495.1">
    <property type="nucleotide sequence ID" value="NZ_VLLC01000004.1"/>
</dbReference>
<dbReference type="EMBL" id="VLLC01000004">
    <property type="protein sequence ID" value="TWI75311.1"/>
    <property type="molecule type" value="Genomic_DNA"/>
</dbReference>
<organism evidence="1 2">
    <name type="scientific">Desulfobotulus alkaliphilus</name>
    <dbReference type="NCBI Taxonomy" id="622671"/>
    <lineage>
        <taxon>Bacteria</taxon>
        <taxon>Pseudomonadati</taxon>
        <taxon>Thermodesulfobacteriota</taxon>
        <taxon>Desulfobacteria</taxon>
        <taxon>Desulfobacterales</taxon>
        <taxon>Desulfobacteraceae</taxon>
        <taxon>Desulfobotulus</taxon>
    </lineage>
</organism>
<evidence type="ECO:0000313" key="1">
    <source>
        <dbReference type="EMBL" id="TWI75311.1"/>
    </source>
</evidence>
<reference evidence="1 2" key="1">
    <citation type="submission" date="2019-07" db="EMBL/GenBank/DDBJ databases">
        <title>Genome sequencing of 100 strains of the haloalkaliphilic chemolithoautotrophic sulfur-oxidizing bacterium Thioalkalivibrio.</title>
        <authorList>
            <person name="Muyzer G."/>
        </authorList>
    </citation>
    <scope>NUCLEOTIDE SEQUENCE [LARGE SCALE GENOMIC DNA]</scope>
    <source>
        <strain evidence="1 2">ASO4-4</strain>
    </source>
</reference>
<dbReference type="AlphaFoldDB" id="A0A562S1X1"/>
<dbReference type="Proteomes" id="UP000318307">
    <property type="component" value="Unassembled WGS sequence"/>
</dbReference>
<protein>
    <submittedName>
        <fullName evidence="1">Uncharacterized protein</fullName>
    </submittedName>
</protein>